<dbReference type="OrthoDB" id="3834359at2759"/>
<dbReference type="RefSeq" id="XP_047760397.1">
    <property type="nucleotide sequence ID" value="XM_047904250.1"/>
</dbReference>
<keyword evidence="2" id="KW-1185">Reference proteome</keyword>
<reference evidence="1" key="1">
    <citation type="submission" date="2021-12" db="EMBL/GenBank/DDBJ databases">
        <authorList>
            <person name="Zaccaron A."/>
            <person name="Stergiopoulos I."/>
        </authorList>
    </citation>
    <scope>NUCLEOTIDE SEQUENCE</scope>
    <source>
        <strain evidence="1">Race5_Kim</strain>
    </source>
</reference>
<dbReference type="AlphaFoldDB" id="A0A9Q8LEN9"/>
<sequence>MPSHHIFSIPQELQDMIFECAYSRSGPYRELAHMPSQRLDYATFRFIPRTHKIDSFLISKRWFLAAARAYVERQTVPMSIDSRSHLFNTRVLYAFATTVSAYPADLLRAKQGQLPRLRRMQFIPYVGNRPGPSEDGHLMTDEELRGLELFRGLRRWQNEFPGIAFEVKEGPPSESPWERMEALSMEEVERLMGLVQGEAKRAEAGRGQMLHYINSMLSGISWRKSKGNMRLYARSRVRTDGSSLIQKDSEEMLEDCLRFLMRAQSSLRRRWHMRVHQAIQWQIWLVYRLSGKRGSFALKAVMMVMWTVAIYKLVHDVRGWVGIVDRLMMLLAKIVVGMVVSRVSRMLIRRFSNDW</sequence>
<name>A0A9Q8LEN9_PASFU</name>
<gene>
    <name evidence="1" type="ORF">CLAFUR5_05102</name>
</gene>
<evidence type="ECO:0000313" key="1">
    <source>
        <dbReference type="EMBL" id="UJO16031.1"/>
    </source>
</evidence>
<reference evidence="1" key="2">
    <citation type="journal article" date="2022" name="Microb. Genom.">
        <title>A chromosome-scale genome assembly of the tomato pathogen Cladosporium fulvum reveals a compartmentalized genome architecture and the presence of a dispensable chromosome.</title>
        <authorList>
            <person name="Zaccaron A.Z."/>
            <person name="Chen L.H."/>
            <person name="Samaras A."/>
            <person name="Stergiopoulos I."/>
        </authorList>
    </citation>
    <scope>NUCLEOTIDE SEQUENCE</scope>
    <source>
        <strain evidence="1">Race5_Kim</strain>
    </source>
</reference>
<dbReference type="EMBL" id="CP090166">
    <property type="protein sequence ID" value="UJO16031.1"/>
    <property type="molecule type" value="Genomic_DNA"/>
</dbReference>
<dbReference type="GeneID" id="71984980"/>
<protein>
    <submittedName>
        <fullName evidence="1">Uncharacterized protein</fullName>
    </submittedName>
</protein>
<accession>A0A9Q8LEN9</accession>
<dbReference type="KEGG" id="ffu:CLAFUR5_05102"/>
<dbReference type="Proteomes" id="UP000756132">
    <property type="component" value="Chromosome 4"/>
</dbReference>
<organism evidence="1 2">
    <name type="scientific">Passalora fulva</name>
    <name type="common">Tomato leaf mold</name>
    <name type="synonym">Cladosporium fulvum</name>
    <dbReference type="NCBI Taxonomy" id="5499"/>
    <lineage>
        <taxon>Eukaryota</taxon>
        <taxon>Fungi</taxon>
        <taxon>Dikarya</taxon>
        <taxon>Ascomycota</taxon>
        <taxon>Pezizomycotina</taxon>
        <taxon>Dothideomycetes</taxon>
        <taxon>Dothideomycetidae</taxon>
        <taxon>Mycosphaerellales</taxon>
        <taxon>Mycosphaerellaceae</taxon>
        <taxon>Fulvia</taxon>
    </lineage>
</organism>
<proteinExistence type="predicted"/>
<evidence type="ECO:0000313" key="2">
    <source>
        <dbReference type="Proteomes" id="UP000756132"/>
    </source>
</evidence>